<dbReference type="Pfam" id="PF00176">
    <property type="entry name" value="SNF2-rel_dom"/>
    <property type="match status" value="1"/>
</dbReference>
<gene>
    <name evidence="5" type="ORF">XE10_0445</name>
</gene>
<dbReference type="InterPro" id="IPR001650">
    <property type="entry name" value="Helicase_C-like"/>
</dbReference>
<dbReference type="PATRIC" id="fig|2198.3.peg.235"/>
<dbReference type="InterPro" id="IPR038718">
    <property type="entry name" value="SNF2-like_sf"/>
</dbReference>
<dbReference type="Gene3D" id="3.40.50.300">
    <property type="entry name" value="P-loop containing nucleotide triphosphate hydrolases"/>
    <property type="match status" value="1"/>
</dbReference>
<dbReference type="Proteomes" id="UP000054598">
    <property type="component" value="Unassembled WGS sequence"/>
</dbReference>
<dbReference type="InterPro" id="IPR049730">
    <property type="entry name" value="SNF2/RAD54-like_C"/>
</dbReference>
<dbReference type="SMART" id="SM00490">
    <property type="entry name" value="HELICc"/>
    <property type="match status" value="1"/>
</dbReference>
<keyword evidence="5" id="KW-0547">Nucleotide-binding</keyword>
<evidence type="ECO:0000313" key="5">
    <source>
        <dbReference type="EMBL" id="KUL03670.1"/>
    </source>
</evidence>
<accession>A0A101IYF9</accession>
<keyword evidence="5" id="KW-0067">ATP-binding</keyword>
<dbReference type="InterPro" id="IPR000330">
    <property type="entry name" value="SNF2_N"/>
</dbReference>
<keyword evidence="1" id="KW-0378">Hydrolase</keyword>
<dbReference type="EMBL" id="LGHE01000031">
    <property type="protein sequence ID" value="KUL03670.1"/>
    <property type="molecule type" value="Genomic_DNA"/>
</dbReference>
<dbReference type="SMART" id="SM00487">
    <property type="entry name" value="DEXDc"/>
    <property type="match status" value="1"/>
</dbReference>
<feature type="compositionally biased region" description="Basic residues" evidence="2">
    <location>
        <begin position="33"/>
        <end position="42"/>
    </location>
</feature>
<evidence type="ECO:0000313" key="6">
    <source>
        <dbReference type="Proteomes" id="UP000054598"/>
    </source>
</evidence>
<dbReference type="GO" id="GO:0016787">
    <property type="term" value="F:hydrolase activity"/>
    <property type="evidence" value="ECO:0007669"/>
    <property type="project" value="UniProtKB-KW"/>
</dbReference>
<evidence type="ECO:0000256" key="2">
    <source>
        <dbReference type="SAM" id="MobiDB-lite"/>
    </source>
</evidence>
<feature type="domain" description="Helicase ATP-binding" evidence="3">
    <location>
        <begin position="541"/>
        <end position="704"/>
    </location>
</feature>
<dbReference type="Gene3D" id="3.40.50.10810">
    <property type="entry name" value="Tandem AAA-ATPase domain"/>
    <property type="match status" value="1"/>
</dbReference>
<dbReference type="SUPFAM" id="SSF52540">
    <property type="entry name" value="P-loop containing nucleoside triphosphate hydrolases"/>
    <property type="match status" value="2"/>
</dbReference>
<dbReference type="InterPro" id="IPR014001">
    <property type="entry name" value="Helicase_ATP-bd"/>
</dbReference>
<feature type="region of interest" description="Disordered" evidence="2">
    <location>
        <begin position="26"/>
        <end position="46"/>
    </location>
</feature>
<keyword evidence="5" id="KW-0347">Helicase</keyword>
<dbReference type="GO" id="GO:0140097">
    <property type="term" value="F:catalytic activity, acting on DNA"/>
    <property type="evidence" value="ECO:0007669"/>
    <property type="project" value="UniProtKB-ARBA"/>
</dbReference>
<evidence type="ECO:0000256" key="1">
    <source>
        <dbReference type="ARBA" id="ARBA00022801"/>
    </source>
</evidence>
<dbReference type="CDD" id="cd18793">
    <property type="entry name" value="SF2_C_SNF"/>
    <property type="match status" value="1"/>
</dbReference>
<sequence>MIILHSFWTDKPAGVFHIWGEDPALPRKGAAQRGRKPKKRPTLPHPFAADHTALAAALDGAGEPGTAAILLPAAGSTPLPSPECEPGSGMPDRVDCSLYRVPTISLPGTVPVAFLADLPAGTGYGATHRFWGEAARFALGLVVRQSFVPGTHGWEALIRGEDRDRVARLAGALPPACLFWAAGEDGALPDPAALVTSFLNHAVHAIVTGALREQPLLQRSRGRPRKTIPLDEQWVEMLSGRRDDFTGETEENTRFLRELEDWLSPTIAPAPLRACFRLEEPEGESEQWRLSFHLQAADDPGIVIPAADIWKRRGEASTSLAQRFEDPQDRLLADLGRASHIYPALRPGLASRRPAAVHLDTEEAYAFLREWASLLIENGFGVILPAWWKGTASRSTLQLKVKPAREGEGLGLATLVAFDWTVALGDRMLSPEEFEQLAFLKMPLVRMHGRWQSIDRDEIKKALNAFTKKYATGTMTTGELLRVIAGTEPDGPAVSEVTADGWLRGFLDRSAERRLIEPVPQPAAFSGTLRPYQQRGLSWLSFLTRNGCGACLADDMGLGKTVQVIAYLLAENERKCPATPTLLLCPTSIVGNWQREFARFAPDLTVTVHHGSNRACGDVFAAQAAGSDVTITTYPLAVRDRALLASVAWNCIILDEAQNIKNPSTKQAQAVRAFKASRRIALTGTPVENRLAELWSIMQFLNPGYLGTFDSFQSGFAVPIERYHDPAKTAHLRDLIQPFVLRRMKTDRSIISDLPEKMEMKVFCPLTTEQATLYEAVVQEMLERAEGAEGIQRRGIVLGGLTRLKQICDHPALFQHEKTLTRGKSGKIARLEEMLEEVLDAGERALIFTQFAEFGTLLEGHLRERFGTAVIYLHGKTPQQKRDAMVQRFQQPGGPSLFLLSLKAGGTGLNLTAANHVFHLDRWWNPAVENQATDRAFRIGQTRDVQVRLMIAAGTLEERIDMLLEEKKALADRVTGTGEDWIGSLSTDQLRDLLTLRRDAGED</sequence>
<dbReference type="AlphaFoldDB" id="A0A101IYF9"/>
<dbReference type="GO" id="GO:0005524">
    <property type="term" value="F:ATP binding"/>
    <property type="evidence" value="ECO:0007669"/>
    <property type="project" value="InterPro"/>
</dbReference>
<dbReference type="PROSITE" id="PS51194">
    <property type="entry name" value="HELICASE_CTER"/>
    <property type="match status" value="1"/>
</dbReference>
<dbReference type="Pfam" id="PF00271">
    <property type="entry name" value="Helicase_C"/>
    <property type="match status" value="1"/>
</dbReference>
<dbReference type="InterPro" id="IPR027417">
    <property type="entry name" value="P-loop_NTPase"/>
</dbReference>
<organism evidence="5 6">
    <name type="scientific">Methanoculleus marisnigri</name>
    <dbReference type="NCBI Taxonomy" id="2198"/>
    <lineage>
        <taxon>Archaea</taxon>
        <taxon>Methanobacteriati</taxon>
        <taxon>Methanobacteriota</taxon>
        <taxon>Stenosarchaea group</taxon>
        <taxon>Methanomicrobia</taxon>
        <taxon>Methanomicrobiales</taxon>
        <taxon>Methanomicrobiaceae</taxon>
        <taxon>Methanoculleus</taxon>
    </lineage>
</organism>
<dbReference type="GO" id="GO:0004386">
    <property type="term" value="F:helicase activity"/>
    <property type="evidence" value="ECO:0007669"/>
    <property type="project" value="UniProtKB-KW"/>
</dbReference>
<dbReference type="InterPro" id="IPR022138">
    <property type="entry name" value="DUF3670"/>
</dbReference>
<feature type="domain" description="Helicase C-terminal" evidence="4">
    <location>
        <begin position="830"/>
        <end position="986"/>
    </location>
</feature>
<dbReference type="PROSITE" id="PS51192">
    <property type="entry name" value="HELICASE_ATP_BIND_1"/>
    <property type="match status" value="1"/>
</dbReference>
<evidence type="ECO:0000259" key="3">
    <source>
        <dbReference type="PROSITE" id="PS51192"/>
    </source>
</evidence>
<proteinExistence type="predicted"/>
<evidence type="ECO:0000259" key="4">
    <source>
        <dbReference type="PROSITE" id="PS51194"/>
    </source>
</evidence>
<dbReference type="FunFam" id="3.40.50.300:FF:000533">
    <property type="entry name" value="Helicase, Snf2 family"/>
    <property type="match status" value="1"/>
</dbReference>
<name>A0A101IYF9_9EURY</name>
<dbReference type="Pfam" id="PF12419">
    <property type="entry name" value="DUF3670"/>
    <property type="match status" value="1"/>
</dbReference>
<reference evidence="6" key="1">
    <citation type="journal article" date="2015" name="MBio">
        <title>Genome-Resolved Metagenomic Analysis Reveals Roles for Candidate Phyla and Other Microbial Community Members in Biogeochemical Transformations in Oil Reservoirs.</title>
        <authorList>
            <person name="Hu P."/>
            <person name="Tom L."/>
            <person name="Singh A."/>
            <person name="Thomas B.C."/>
            <person name="Baker B.J."/>
            <person name="Piceno Y.M."/>
            <person name="Andersen G.L."/>
            <person name="Banfield J.F."/>
        </authorList>
    </citation>
    <scope>NUCLEOTIDE SEQUENCE [LARGE SCALE GENOMIC DNA]</scope>
</reference>
<comment type="caution">
    <text evidence="5">The sequence shown here is derived from an EMBL/GenBank/DDBJ whole genome shotgun (WGS) entry which is preliminary data.</text>
</comment>
<dbReference type="PANTHER" id="PTHR10799">
    <property type="entry name" value="SNF2/RAD54 HELICASE FAMILY"/>
    <property type="match status" value="1"/>
</dbReference>
<dbReference type="CDD" id="cd18012">
    <property type="entry name" value="DEXQc_arch_SWI2_SNF2"/>
    <property type="match status" value="1"/>
</dbReference>
<protein>
    <submittedName>
        <fullName evidence="5">SNF2 family helicase</fullName>
    </submittedName>
</protein>